<dbReference type="EMBL" id="GBXM01007841">
    <property type="protein sequence ID" value="JAI00737.1"/>
    <property type="molecule type" value="Transcribed_RNA"/>
</dbReference>
<proteinExistence type="predicted"/>
<name>A0A0E9XE81_ANGAN</name>
<reference evidence="1" key="1">
    <citation type="submission" date="2014-11" db="EMBL/GenBank/DDBJ databases">
        <authorList>
            <person name="Amaro Gonzalez C."/>
        </authorList>
    </citation>
    <scope>NUCLEOTIDE SEQUENCE</scope>
</reference>
<dbReference type="AlphaFoldDB" id="A0A0E9XE81"/>
<sequence length="51" mass="6150">MSRFQIALFKLQLQIHMKLVHELQTIRIHVFRNRRIKKIVLVFVSVFKASS</sequence>
<accession>A0A0E9XE81</accession>
<protein>
    <submittedName>
        <fullName evidence="1">Uncharacterized protein</fullName>
    </submittedName>
</protein>
<reference evidence="1" key="2">
    <citation type="journal article" date="2015" name="Fish Shellfish Immunol.">
        <title>Early steps in the European eel (Anguilla anguilla)-Vibrio vulnificus interaction in the gills: Role of the RtxA13 toxin.</title>
        <authorList>
            <person name="Callol A."/>
            <person name="Pajuelo D."/>
            <person name="Ebbesson L."/>
            <person name="Teles M."/>
            <person name="MacKenzie S."/>
            <person name="Amaro C."/>
        </authorList>
    </citation>
    <scope>NUCLEOTIDE SEQUENCE</scope>
</reference>
<organism evidence="1">
    <name type="scientific">Anguilla anguilla</name>
    <name type="common">European freshwater eel</name>
    <name type="synonym">Muraena anguilla</name>
    <dbReference type="NCBI Taxonomy" id="7936"/>
    <lineage>
        <taxon>Eukaryota</taxon>
        <taxon>Metazoa</taxon>
        <taxon>Chordata</taxon>
        <taxon>Craniata</taxon>
        <taxon>Vertebrata</taxon>
        <taxon>Euteleostomi</taxon>
        <taxon>Actinopterygii</taxon>
        <taxon>Neopterygii</taxon>
        <taxon>Teleostei</taxon>
        <taxon>Anguilliformes</taxon>
        <taxon>Anguillidae</taxon>
        <taxon>Anguilla</taxon>
    </lineage>
</organism>
<evidence type="ECO:0000313" key="1">
    <source>
        <dbReference type="EMBL" id="JAI00737.1"/>
    </source>
</evidence>